<dbReference type="AlphaFoldDB" id="A0A0D2P8H8"/>
<dbReference type="Proteomes" id="UP000054270">
    <property type="component" value="Unassembled WGS sequence"/>
</dbReference>
<dbReference type="GO" id="GO:1905786">
    <property type="term" value="P:positive regulation of anaphase-promoting complex-dependent catabolic process"/>
    <property type="evidence" value="ECO:0007669"/>
    <property type="project" value="TreeGrafter"/>
</dbReference>
<feature type="region of interest" description="Disordered" evidence="7">
    <location>
        <begin position="1"/>
        <end position="41"/>
    </location>
</feature>
<dbReference type="InterPro" id="IPR033010">
    <property type="entry name" value="Cdc20/Fizzy"/>
</dbReference>
<dbReference type="InterPro" id="IPR015943">
    <property type="entry name" value="WD40/YVTN_repeat-like_dom_sf"/>
</dbReference>
<proteinExistence type="predicted"/>
<dbReference type="SMART" id="SM00320">
    <property type="entry name" value="WD40"/>
    <property type="match status" value="5"/>
</dbReference>
<dbReference type="GO" id="GO:0005680">
    <property type="term" value="C:anaphase-promoting complex"/>
    <property type="evidence" value="ECO:0007669"/>
    <property type="project" value="TreeGrafter"/>
</dbReference>
<dbReference type="GO" id="GO:0031145">
    <property type="term" value="P:anaphase-promoting complex-dependent catabolic process"/>
    <property type="evidence" value="ECO:0007669"/>
    <property type="project" value="TreeGrafter"/>
</dbReference>
<evidence type="ECO:0000256" key="4">
    <source>
        <dbReference type="ARBA" id="ARBA00022776"/>
    </source>
</evidence>
<feature type="repeat" description="WD" evidence="6">
    <location>
        <begin position="297"/>
        <end position="329"/>
    </location>
</feature>
<dbReference type="Pfam" id="PF00400">
    <property type="entry name" value="WD40"/>
    <property type="match status" value="2"/>
</dbReference>
<organism evidence="8 9">
    <name type="scientific">Hypholoma sublateritium (strain FD-334 SS-4)</name>
    <dbReference type="NCBI Taxonomy" id="945553"/>
    <lineage>
        <taxon>Eukaryota</taxon>
        <taxon>Fungi</taxon>
        <taxon>Dikarya</taxon>
        <taxon>Basidiomycota</taxon>
        <taxon>Agaricomycotina</taxon>
        <taxon>Agaricomycetes</taxon>
        <taxon>Agaricomycetidae</taxon>
        <taxon>Agaricales</taxon>
        <taxon>Agaricineae</taxon>
        <taxon>Strophariaceae</taxon>
        <taxon>Hypholoma</taxon>
    </lineage>
</organism>
<dbReference type="OMA" id="LKVWDVW"/>
<keyword evidence="9" id="KW-1185">Reference proteome</keyword>
<keyword evidence="2" id="KW-0132">Cell division</keyword>
<protein>
    <submittedName>
        <fullName evidence="8">Uncharacterized protein</fullName>
    </submittedName>
</protein>
<dbReference type="PROSITE" id="PS00678">
    <property type="entry name" value="WD_REPEATS_1"/>
    <property type="match status" value="1"/>
</dbReference>
<feature type="repeat" description="WD" evidence="6">
    <location>
        <begin position="348"/>
        <end position="390"/>
    </location>
</feature>
<dbReference type="Gene3D" id="2.130.10.10">
    <property type="entry name" value="YVTN repeat-like/Quinoprotein amine dehydrogenase"/>
    <property type="match status" value="1"/>
</dbReference>
<reference evidence="9" key="1">
    <citation type="submission" date="2014-04" db="EMBL/GenBank/DDBJ databases">
        <title>Evolutionary Origins and Diversification of the Mycorrhizal Mutualists.</title>
        <authorList>
            <consortium name="DOE Joint Genome Institute"/>
            <consortium name="Mycorrhizal Genomics Consortium"/>
            <person name="Kohler A."/>
            <person name="Kuo A."/>
            <person name="Nagy L.G."/>
            <person name="Floudas D."/>
            <person name="Copeland A."/>
            <person name="Barry K.W."/>
            <person name="Cichocki N."/>
            <person name="Veneault-Fourrey C."/>
            <person name="LaButti K."/>
            <person name="Lindquist E.A."/>
            <person name="Lipzen A."/>
            <person name="Lundell T."/>
            <person name="Morin E."/>
            <person name="Murat C."/>
            <person name="Riley R."/>
            <person name="Ohm R."/>
            <person name="Sun H."/>
            <person name="Tunlid A."/>
            <person name="Henrissat B."/>
            <person name="Grigoriev I.V."/>
            <person name="Hibbett D.S."/>
            <person name="Martin F."/>
        </authorList>
    </citation>
    <scope>NUCLEOTIDE SEQUENCE [LARGE SCALE GENOMIC DNA]</scope>
    <source>
        <strain evidence="9">FD-334 SS-4</strain>
    </source>
</reference>
<dbReference type="InterPro" id="IPR001680">
    <property type="entry name" value="WD40_rpt"/>
</dbReference>
<dbReference type="OrthoDB" id="10263272at2759"/>
<keyword evidence="1 6" id="KW-0853">WD repeat</keyword>
<gene>
    <name evidence="8" type="ORF">HYPSUDRAFT_38340</name>
</gene>
<dbReference type="GO" id="GO:1990757">
    <property type="term" value="F:ubiquitin ligase activator activity"/>
    <property type="evidence" value="ECO:0007669"/>
    <property type="project" value="TreeGrafter"/>
</dbReference>
<dbReference type="InterPro" id="IPR019775">
    <property type="entry name" value="WD40_repeat_CS"/>
</dbReference>
<keyword evidence="5" id="KW-0131">Cell cycle</keyword>
<accession>A0A0D2P8H8</accession>
<dbReference type="STRING" id="945553.A0A0D2P8H8"/>
<keyword evidence="3" id="KW-0677">Repeat</keyword>
<keyword evidence="4" id="KW-0498">Mitosis</keyword>
<evidence type="ECO:0000256" key="2">
    <source>
        <dbReference type="ARBA" id="ARBA00022618"/>
    </source>
</evidence>
<dbReference type="InterPro" id="IPR036322">
    <property type="entry name" value="WD40_repeat_dom_sf"/>
</dbReference>
<dbReference type="EMBL" id="KN817534">
    <property type="protein sequence ID" value="KJA24956.1"/>
    <property type="molecule type" value="Genomic_DNA"/>
</dbReference>
<evidence type="ECO:0000256" key="5">
    <source>
        <dbReference type="ARBA" id="ARBA00023306"/>
    </source>
</evidence>
<evidence type="ECO:0000313" key="9">
    <source>
        <dbReference type="Proteomes" id="UP000054270"/>
    </source>
</evidence>
<dbReference type="PROSITE" id="PS50082">
    <property type="entry name" value="WD_REPEATS_2"/>
    <property type="match status" value="2"/>
</dbReference>
<dbReference type="GO" id="GO:0051301">
    <property type="term" value="P:cell division"/>
    <property type="evidence" value="ECO:0007669"/>
    <property type="project" value="UniProtKB-KW"/>
</dbReference>
<sequence>MSSSSQVRDPAAPSSSSATLGVRKRVNSSEEGPLATPLRMKRPRLSTSLFAPMPTSTNKFDSIGFGLDRSTSQRFFTEKTSGSLNASPYTSLSRASSYADISRPPSPIYDDDSSLLGGEACFQAGIALMRSASMSLLPTVRSYPENSANYFMEHTRTTFDYTLPDASNASEVSSARLLTCSASNFAYFTRKNRVYYKNILSTDNADISQFCRLTDTYGTIRGLECSGETLALGTSKGKIQIWDIQAKKLNLCWSTSQDITALAWNRSVLTVGSSNGRIRHYDTRLAAGKVRAQAKKVTRHARQITCLAWNKTGEFLASGDTGGEVHCWQEGMNRPLEIGDATETRTKKIQHSGRINAVAWSHSQPKTLATGGEDGIMRLWNVTPNKSTDSNQIGKKLEHRAAITGIHFSPHCNEILTTHGAEVGTLTADQRSNLTRSAQWSLSVHSLPSLRHVALFRLPHAVADAIGDNVLDATGTKVIFATPSTRKIDVCDVWAKRKVIKKAPSFSGSSFMKYAIR</sequence>
<dbReference type="PANTHER" id="PTHR19918">
    <property type="entry name" value="CELL DIVISION CYCLE 20 CDC20 FIZZY -RELATED"/>
    <property type="match status" value="1"/>
</dbReference>
<evidence type="ECO:0000256" key="1">
    <source>
        <dbReference type="ARBA" id="ARBA00022574"/>
    </source>
</evidence>
<evidence type="ECO:0000256" key="3">
    <source>
        <dbReference type="ARBA" id="ARBA00022737"/>
    </source>
</evidence>
<name>A0A0D2P8H8_HYPSF</name>
<feature type="compositionally biased region" description="Polar residues" evidence="7">
    <location>
        <begin position="1"/>
        <end position="19"/>
    </location>
</feature>
<dbReference type="PROSITE" id="PS50294">
    <property type="entry name" value="WD_REPEATS_REGION"/>
    <property type="match status" value="1"/>
</dbReference>
<dbReference type="SUPFAM" id="SSF50978">
    <property type="entry name" value="WD40 repeat-like"/>
    <property type="match status" value="1"/>
</dbReference>
<evidence type="ECO:0000256" key="7">
    <source>
        <dbReference type="SAM" id="MobiDB-lite"/>
    </source>
</evidence>
<dbReference type="GO" id="GO:0010997">
    <property type="term" value="F:anaphase-promoting complex binding"/>
    <property type="evidence" value="ECO:0007669"/>
    <property type="project" value="InterPro"/>
</dbReference>
<dbReference type="PANTHER" id="PTHR19918:SF8">
    <property type="entry name" value="FI02843P"/>
    <property type="match status" value="1"/>
</dbReference>
<evidence type="ECO:0000313" key="8">
    <source>
        <dbReference type="EMBL" id="KJA24956.1"/>
    </source>
</evidence>
<evidence type="ECO:0000256" key="6">
    <source>
        <dbReference type="PROSITE-ProRule" id="PRU00221"/>
    </source>
</evidence>